<keyword evidence="2" id="KW-1133">Transmembrane helix</keyword>
<dbReference type="Proteomes" id="UP001204953">
    <property type="component" value="Unassembled WGS sequence"/>
</dbReference>
<proteinExistence type="predicted"/>
<evidence type="ECO:0000313" key="4">
    <source>
        <dbReference type="Proteomes" id="UP001204953"/>
    </source>
</evidence>
<organism evidence="3 4">
    <name type="scientific">Limnofasciculus baicalensis BBK-W-15</name>
    <dbReference type="NCBI Taxonomy" id="2699891"/>
    <lineage>
        <taxon>Bacteria</taxon>
        <taxon>Bacillati</taxon>
        <taxon>Cyanobacteriota</taxon>
        <taxon>Cyanophyceae</taxon>
        <taxon>Coleofasciculales</taxon>
        <taxon>Coleofasciculaceae</taxon>
        <taxon>Limnofasciculus</taxon>
        <taxon>Limnofasciculus baicalensis</taxon>
    </lineage>
</organism>
<feature type="compositionally biased region" description="Basic and acidic residues" evidence="1">
    <location>
        <begin position="542"/>
        <end position="551"/>
    </location>
</feature>
<evidence type="ECO:0000256" key="1">
    <source>
        <dbReference type="SAM" id="MobiDB-lite"/>
    </source>
</evidence>
<evidence type="ECO:0000313" key="3">
    <source>
        <dbReference type="EMBL" id="MCP2729547.1"/>
    </source>
</evidence>
<feature type="transmembrane region" description="Helical" evidence="2">
    <location>
        <begin position="37"/>
        <end position="66"/>
    </location>
</feature>
<gene>
    <name evidence="3" type="ORF">NJ959_13910</name>
</gene>
<keyword evidence="2" id="KW-0812">Transmembrane</keyword>
<feature type="region of interest" description="Disordered" evidence="1">
    <location>
        <begin position="542"/>
        <end position="568"/>
    </location>
</feature>
<dbReference type="RefSeq" id="WP_254012331.1">
    <property type="nucleotide sequence ID" value="NZ_JAMZMM010000124.1"/>
</dbReference>
<keyword evidence="2" id="KW-0472">Membrane</keyword>
<sequence length="833" mass="92130">MKTRQDPVRRPSTVKKTQLAKKSKTTSSPPPSRTRGWLVSLGAIAAIITGGAIVAGGIWLSILWMIDPNSVVWLNRFLPEWTHIPVNEASPPKTLAAIEAEIRQSGFIPAEALSLNSETETQSTSILIPLLKSEPNCQTDCQKIVELRVYQPTEGKGTEVTYRLVNQLTIKEPEEYFVLSSLSETKATNVDGYHSVPLTKISPLNDKAPSTGIWFNLSGERVNDGTNLYYGQVIHYNPDQTHLSVMVEWTSPNEFQPYWQQVTGSTTSELVVNQTVGLEPKFKVYQIQPRKFVPNPIYLQEISLATPAANTPTYRNSLLLAQNGLWSLASQLLKREIKSNLSASAVAQRDVIQLHAQFTQSQAEQTWATPSQQILTNLIDGRFPEALQLFQTSASDPIALQEIISLLKTDTGGLWQRVNAALDANRNCGLEGLCDRSKQETILDTNIKSWGALIIAAKQGRGKAIAWLKQLSPTESQTTPSPSDTQIYTLLDYIDGGIAQLSPINSHLSQIIGTAQKITTVKPTDWLQPGDGDLAVRNEELGTEKENKQKTENIPPNNKQQITNNKPPQKEANQVWYQIQVAAFHDGEKWKQKPFVDLLIPTISPGKRLWQYLGLDTSPEIQIAVWTPEGSQEATIATIKAVSYRGGVIQLLAAGYPLPATKRSLPLAYSETALRPLEPGSITLSDLNQLQPQWVAKILPVLSQELIKSGKRSSKANSSIAAMLQDMGYWSIQPIDLTGNNQQEAVLTLYEDLSGNLKKLDGQQPLKDNQQYKPRTIIFSDTGALLYSELTKDSNNSLTAIADLGDGGTPALILNGESAYRIERWLEQSKRFE</sequence>
<reference evidence="3" key="1">
    <citation type="submission" date="2022-06" db="EMBL/GenBank/DDBJ databases">
        <title>New cyanobacteria of genus Symplocastrum in benthos of Lake Baikal.</title>
        <authorList>
            <person name="Sorokovikova E."/>
            <person name="Tikhonova I."/>
            <person name="Krasnopeev A."/>
            <person name="Evseev P."/>
            <person name="Gladkikh A."/>
            <person name="Belykh O."/>
        </authorList>
    </citation>
    <scope>NUCLEOTIDE SEQUENCE</scope>
    <source>
        <strain evidence="3">BBK-W-15</strain>
    </source>
</reference>
<dbReference type="EMBL" id="JAMZMM010000124">
    <property type="protein sequence ID" value="MCP2729547.1"/>
    <property type="molecule type" value="Genomic_DNA"/>
</dbReference>
<keyword evidence="4" id="KW-1185">Reference proteome</keyword>
<comment type="caution">
    <text evidence="3">The sequence shown here is derived from an EMBL/GenBank/DDBJ whole genome shotgun (WGS) entry which is preliminary data.</text>
</comment>
<feature type="region of interest" description="Disordered" evidence="1">
    <location>
        <begin position="1"/>
        <end position="33"/>
    </location>
</feature>
<name>A0AAE3GVX9_9CYAN</name>
<dbReference type="AlphaFoldDB" id="A0AAE3GVX9"/>
<evidence type="ECO:0000256" key="2">
    <source>
        <dbReference type="SAM" id="Phobius"/>
    </source>
</evidence>
<protein>
    <submittedName>
        <fullName evidence="3">Uncharacterized protein</fullName>
    </submittedName>
</protein>
<feature type="compositionally biased region" description="Polar residues" evidence="1">
    <location>
        <begin position="552"/>
        <end position="568"/>
    </location>
</feature>
<accession>A0AAE3GVX9</accession>